<comment type="catalytic activity">
    <reaction evidence="1">
        <text>ATP + protein L-histidine = ADP + protein N-phospho-L-histidine.</text>
        <dbReference type="EC" id="2.7.13.3"/>
    </reaction>
</comment>
<dbReference type="InterPro" id="IPR003661">
    <property type="entry name" value="HisK_dim/P_dom"/>
</dbReference>
<dbReference type="PROSITE" id="PS50109">
    <property type="entry name" value="HIS_KIN"/>
    <property type="match status" value="1"/>
</dbReference>
<dbReference type="Pfam" id="PF02518">
    <property type="entry name" value="HATPase_c"/>
    <property type="match status" value="1"/>
</dbReference>
<dbReference type="SMART" id="SM00387">
    <property type="entry name" value="HATPase_c"/>
    <property type="match status" value="1"/>
</dbReference>
<dbReference type="Gene3D" id="1.20.1740.10">
    <property type="entry name" value="Amino acid/polyamine transporter I"/>
    <property type="match status" value="1"/>
</dbReference>
<comment type="subcellular location">
    <subcellularLocation>
        <location evidence="2">Membrane</location>
        <topology evidence="2">Multi-pass membrane protein</topology>
    </subcellularLocation>
</comment>
<evidence type="ECO:0000256" key="9">
    <source>
        <dbReference type="ARBA" id="ARBA00023136"/>
    </source>
</evidence>
<keyword evidence="6" id="KW-0808">Transferase</keyword>
<dbReference type="GO" id="GO:0005524">
    <property type="term" value="F:ATP binding"/>
    <property type="evidence" value="ECO:0007669"/>
    <property type="project" value="UniProtKB-KW"/>
</dbReference>
<keyword evidence="5 10" id="KW-0812">Transmembrane</keyword>
<feature type="transmembrane region" description="Helical" evidence="10">
    <location>
        <begin position="478"/>
        <end position="500"/>
    </location>
</feature>
<dbReference type="NCBIfam" id="TIGR00229">
    <property type="entry name" value="sensory_box"/>
    <property type="match status" value="1"/>
</dbReference>
<name>A0ABT2MPJ3_9CYAN</name>
<evidence type="ECO:0000313" key="13">
    <source>
        <dbReference type="EMBL" id="MCT7965451.1"/>
    </source>
</evidence>
<feature type="transmembrane region" description="Helical" evidence="10">
    <location>
        <begin position="36"/>
        <end position="55"/>
    </location>
</feature>
<dbReference type="InterPro" id="IPR005467">
    <property type="entry name" value="His_kinase_dom"/>
</dbReference>
<feature type="transmembrane region" description="Helical" evidence="10">
    <location>
        <begin position="299"/>
        <end position="319"/>
    </location>
</feature>
<evidence type="ECO:0000256" key="8">
    <source>
        <dbReference type="ARBA" id="ARBA00023012"/>
    </source>
</evidence>
<dbReference type="CDD" id="cd00082">
    <property type="entry name" value="HisKA"/>
    <property type="match status" value="1"/>
</dbReference>
<evidence type="ECO:0000256" key="10">
    <source>
        <dbReference type="SAM" id="Phobius"/>
    </source>
</evidence>
<keyword evidence="8" id="KW-0902">Two-component regulatory system</keyword>
<feature type="transmembrane region" description="Helical" evidence="10">
    <location>
        <begin position="352"/>
        <end position="371"/>
    </location>
</feature>
<reference evidence="13 14" key="1">
    <citation type="journal article" date="2022" name="Front. Microbiol.">
        <title>High genomic differentiation and limited gene flow indicate recent cryptic speciation within the genus Laspinema (cyanobacteria).</title>
        <authorList>
            <person name="Stanojkovic A."/>
            <person name="Skoupy S."/>
            <person name="Skaloud P."/>
            <person name="Dvorak P."/>
        </authorList>
    </citation>
    <scope>NUCLEOTIDE SEQUENCE [LARGE SCALE GENOMIC DNA]</scope>
    <source>
        <strain evidence="13 14">D2a</strain>
    </source>
</reference>
<dbReference type="Gene3D" id="3.30.450.20">
    <property type="entry name" value="PAS domain"/>
    <property type="match status" value="1"/>
</dbReference>
<feature type="domain" description="Histidine kinase" evidence="11">
    <location>
        <begin position="718"/>
        <end position="978"/>
    </location>
</feature>
<feature type="transmembrane region" description="Helical" evidence="10">
    <location>
        <begin position="119"/>
        <end position="142"/>
    </location>
</feature>
<dbReference type="PROSITE" id="PS50112">
    <property type="entry name" value="PAS"/>
    <property type="match status" value="1"/>
</dbReference>
<dbReference type="Proteomes" id="UP001525890">
    <property type="component" value="Unassembled WGS sequence"/>
</dbReference>
<dbReference type="CDD" id="cd00130">
    <property type="entry name" value="PAS"/>
    <property type="match status" value="1"/>
</dbReference>
<feature type="transmembrane region" description="Helical" evidence="10">
    <location>
        <begin position="177"/>
        <end position="203"/>
    </location>
</feature>
<dbReference type="SUPFAM" id="SSF55785">
    <property type="entry name" value="PYP-like sensor domain (PAS domain)"/>
    <property type="match status" value="1"/>
</dbReference>
<evidence type="ECO:0000256" key="2">
    <source>
        <dbReference type="ARBA" id="ARBA00004141"/>
    </source>
</evidence>
<evidence type="ECO:0000256" key="7">
    <source>
        <dbReference type="ARBA" id="ARBA00022989"/>
    </source>
</evidence>
<dbReference type="RefSeq" id="WP_368005141.1">
    <property type="nucleotide sequence ID" value="NZ_JAMXFF010000003.1"/>
</dbReference>
<feature type="transmembrane region" description="Helical" evidence="10">
    <location>
        <begin position="154"/>
        <end position="170"/>
    </location>
</feature>
<dbReference type="InterPro" id="IPR004358">
    <property type="entry name" value="Sig_transdc_His_kin-like_C"/>
</dbReference>
<feature type="domain" description="PAS" evidence="12">
    <location>
        <begin position="545"/>
        <end position="589"/>
    </location>
</feature>
<evidence type="ECO:0000256" key="3">
    <source>
        <dbReference type="ARBA" id="ARBA00012438"/>
    </source>
</evidence>
<evidence type="ECO:0000256" key="6">
    <source>
        <dbReference type="ARBA" id="ARBA00022777"/>
    </source>
</evidence>
<evidence type="ECO:0000256" key="5">
    <source>
        <dbReference type="ARBA" id="ARBA00022692"/>
    </source>
</evidence>
<feature type="transmembrane region" description="Helical" evidence="10">
    <location>
        <begin position="223"/>
        <end position="245"/>
    </location>
</feature>
<dbReference type="EC" id="2.7.13.3" evidence="3"/>
<keyword evidence="6" id="KW-0418">Kinase</keyword>
<dbReference type="InterPro" id="IPR013656">
    <property type="entry name" value="PAS_4"/>
</dbReference>
<feature type="transmembrane region" description="Helical" evidence="10">
    <location>
        <begin position="409"/>
        <end position="427"/>
    </location>
</feature>
<dbReference type="SMART" id="SM00091">
    <property type="entry name" value="PAS"/>
    <property type="match status" value="1"/>
</dbReference>
<dbReference type="PANTHER" id="PTHR43065">
    <property type="entry name" value="SENSOR HISTIDINE KINASE"/>
    <property type="match status" value="1"/>
</dbReference>
<feature type="transmembrane region" description="Helical" evidence="10">
    <location>
        <begin position="257"/>
        <end position="279"/>
    </location>
</feature>
<dbReference type="Pfam" id="PF08448">
    <property type="entry name" value="PAS_4"/>
    <property type="match status" value="1"/>
</dbReference>
<keyword evidence="9 10" id="KW-0472">Membrane</keyword>
<comment type="caution">
    <text evidence="13">The sequence shown here is derived from an EMBL/GenBank/DDBJ whole genome shotgun (WGS) entry which is preliminary data.</text>
</comment>
<dbReference type="InterPro" id="IPR035965">
    <property type="entry name" value="PAS-like_dom_sf"/>
</dbReference>
<feature type="transmembrane region" description="Helical" evidence="10">
    <location>
        <begin position="377"/>
        <end position="397"/>
    </location>
</feature>
<accession>A0ABT2MPJ3</accession>
<keyword evidence="13" id="KW-0067">ATP-binding</keyword>
<keyword evidence="13" id="KW-0547">Nucleotide-binding</keyword>
<dbReference type="PANTHER" id="PTHR43065:SF50">
    <property type="entry name" value="HISTIDINE KINASE"/>
    <property type="match status" value="1"/>
</dbReference>
<proteinExistence type="predicted"/>
<dbReference type="SMART" id="SM00388">
    <property type="entry name" value="HisKA"/>
    <property type="match status" value="1"/>
</dbReference>
<dbReference type="PRINTS" id="PR00344">
    <property type="entry name" value="BCTRLSENSOR"/>
</dbReference>
<dbReference type="InterPro" id="IPR003594">
    <property type="entry name" value="HATPase_dom"/>
</dbReference>
<sequence>MKRHSAIAYRDPILIKIGTFHMETQTLPLVRLKRSLSFLETWGFGLSGLLLWLGPAPAMNAALGVQAIFVWIPAAIIGILLNLQVQHLGMGWPDMSGGTPNYAARLLAKYPIAARYGAVGYWLGWVSVPPMNAIILSDLVLANLNPVGISLPENLLRLGFTVIPYIVAFSGTRTLGILHLCFIIPAVGFLLTFGLQGLGWLTFAPASPGILPRDWGQFNLIEWAKWFFVAVYAAYGCETASSFVADSRQPRSTLKTLSFAAVLLPIVYVGGSWILMRLASDPGLGNNTFLHLVAGAHPFWGSAASTLVTFLLSAGCLLSSTTAISNSPRVLYQLALDGYMAPVFGVVSSRGVFGPGLLFTFILSLICLLGGDISHVVMVTGTGYLSSMMAVHLSLWLNRDRPEVKWPRLSLLFLIVESFVMVVGGLAWGWNHWLMGLLLAPTILVVDGLIRRRSVPLFRVEWWLALYRRRRSGKFQDFDVLQVGVLLFLICGALTVGWVVRTVIEGSGLAVASELYVLLLLSIALVGVAIACWTTLPQIASIVEAQEATEHLFNVALDPIMVIDEHGAIARANPAACTLFGVSAQALAGVKMAQLLPGLRDAPQFWHPRCEQIVNPRAIAFAQEQFSAESFAQKTVEVSLSSRTNWDQIEYVVILRDITPRKQAEAELKAAFTRQEELTATATRQAQELETALFELKQTQSQLIQTEKMSSLGQLVAGVAHEINNPVNFIYGNLTYINEYATDLLALIRLYQASYPESNSEVEEFSEQMDLTFLAEDLPKMIASMKLGAERIRQIVLTLRNFSRIDESDMKAVNIHEGIESTLLILQNRLKPKAQCPRIEIIQEYSELPEVECFASQLNQVFMNIISNAIDALHEGFQGATMTPDGGDVPGPRITIRTAALDSHWVRITIADNGPGIPESIRHRLFDPFFTTKGVGEGTGLGLSICYQIVMEKHGGRLYCSSELGEGAQFIIEIPVRTVRKLAQPEVGSASH</sequence>
<dbReference type="SUPFAM" id="SSF47384">
    <property type="entry name" value="Homodimeric domain of signal transducing histidine kinase"/>
    <property type="match status" value="1"/>
</dbReference>
<keyword evidence="7 10" id="KW-1133">Transmembrane helix</keyword>
<organism evidence="13 14">
    <name type="scientific">Laspinema palackyanum D2a</name>
    <dbReference type="NCBI Taxonomy" id="2953684"/>
    <lineage>
        <taxon>Bacteria</taxon>
        <taxon>Bacillati</taxon>
        <taxon>Cyanobacteriota</taxon>
        <taxon>Cyanophyceae</taxon>
        <taxon>Oscillatoriophycideae</taxon>
        <taxon>Oscillatoriales</taxon>
        <taxon>Laspinemataceae</taxon>
        <taxon>Laspinema</taxon>
        <taxon>Laspinema palackyanum</taxon>
    </lineage>
</organism>
<feature type="transmembrane region" description="Helical" evidence="10">
    <location>
        <begin position="515"/>
        <end position="536"/>
    </location>
</feature>
<evidence type="ECO:0000256" key="4">
    <source>
        <dbReference type="ARBA" id="ARBA00022553"/>
    </source>
</evidence>
<feature type="transmembrane region" description="Helical" evidence="10">
    <location>
        <begin position="61"/>
        <end position="83"/>
    </location>
</feature>
<dbReference type="Gene3D" id="1.10.287.130">
    <property type="match status" value="1"/>
</dbReference>
<dbReference type="SUPFAM" id="SSF55874">
    <property type="entry name" value="ATPase domain of HSP90 chaperone/DNA topoisomerase II/histidine kinase"/>
    <property type="match status" value="1"/>
</dbReference>
<dbReference type="EMBL" id="JAMXFF010000003">
    <property type="protein sequence ID" value="MCT7965451.1"/>
    <property type="molecule type" value="Genomic_DNA"/>
</dbReference>
<gene>
    <name evidence="13" type="ORF">NG799_03780</name>
</gene>
<evidence type="ECO:0000259" key="12">
    <source>
        <dbReference type="PROSITE" id="PS50112"/>
    </source>
</evidence>
<dbReference type="InterPro" id="IPR002293">
    <property type="entry name" value="AA/rel_permease1"/>
</dbReference>
<evidence type="ECO:0000256" key="1">
    <source>
        <dbReference type="ARBA" id="ARBA00000085"/>
    </source>
</evidence>
<dbReference type="InterPro" id="IPR036890">
    <property type="entry name" value="HATPase_C_sf"/>
</dbReference>
<keyword evidence="4" id="KW-0597">Phosphoprotein</keyword>
<dbReference type="Gene3D" id="3.30.565.10">
    <property type="entry name" value="Histidine kinase-like ATPase, C-terminal domain"/>
    <property type="match status" value="1"/>
</dbReference>
<dbReference type="InterPro" id="IPR000014">
    <property type="entry name" value="PAS"/>
</dbReference>
<keyword evidence="14" id="KW-1185">Reference proteome</keyword>
<dbReference type="InterPro" id="IPR036097">
    <property type="entry name" value="HisK_dim/P_sf"/>
</dbReference>
<dbReference type="Pfam" id="PF13520">
    <property type="entry name" value="AA_permease_2"/>
    <property type="match status" value="1"/>
</dbReference>
<evidence type="ECO:0000259" key="11">
    <source>
        <dbReference type="PROSITE" id="PS50109"/>
    </source>
</evidence>
<evidence type="ECO:0000313" key="14">
    <source>
        <dbReference type="Proteomes" id="UP001525890"/>
    </source>
</evidence>
<protein>
    <recommendedName>
        <fullName evidence="3">histidine kinase</fullName>
        <ecNumber evidence="3">2.7.13.3</ecNumber>
    </recommendedName>
</protein>